<feature type="binding site" evidence="4">
    <location>
        <position position="164"/>
    </location>
    <ligand>
        <name>a divalent metal cation</name>
        <dbReference type="ChEBI" id="CHEBI:60240"/>
        <label>2</label>
    </ligand>
</feature>
<accession>A0AAW8DTM8</accession>
<keyword evidence="2 4" id="KW-0479">Metal-binding</keyword>
<evidence type="ECO:0000256" key="4">
    <source>
        <dbReference type="PIRSR" id="PIRSR005902-1"/>
    </source>
</evidence>
<keyword evidence="3 5" id="KW-0378">Hydrolase</keyword>
<feature type="binding site" evidence="4">
    <location>
        <position position="139"/>
    </location>
    <ligand>
        <name>a divalent metal cation</name>
        <dbReference type="ChEBI" id="CHEBI:60240"/>
        <label>2</label>
    </ligand>
</feature>
<dbReference type="PANTHER" id="PTHR46124">
    <property type="entry name" value="D-AMINOACYL-TRNA DEACYLASE"/>
    <property type="match status" value="1"/>
</dbReference>
<dbReference type="Pfam" id="PF01026">
    <property type="entry name" value="TatD_DNase"/>
    <property type="match status" value="1"/>
</dbReference>
<evidence type="ECO:0000256" key="3">
    <source>
        <dbReference type="ARBA" id="ARBA00022801"/>
    </source>
</evidence>
<dbReference type="FunFam" id="3.20.20.140:FF:000005">
    <property type="entry name" value="TatD family hydrolase"/>
    <property type="match status" value="1"/>
</dbReference>
<dbReference type="GO" id="GO:0046872">
    <property type="term" value="F:metal ion binding"/>
    <property type="evidence" value="ECO:0007669"/>
    <property type="project" value="UniProtKB-KW"/>
</dbReference>
<protein>
    <submittedName>
        <fullName evidence="5">TatD DNase family protein</fullName>
        <ecNumber evidence="5">3.1.21.-</ecNumber>
    </submittedName>
</protein>
<dbReference type="GO" id="GO:0005829">
    <property type="term" value="C:cytosol"/>
    <property type="evidence" value="ECO:0007669"/>
    <property type="project" value="TreeGrafter"/>
</dbReference>
<dbReference type="RefSeq" id="WP_307636472.1">
    <property type="nucleotide sequence ID" value="NZ_JAUSRR010000003.1"/>
</dbReference>
<evidence type="ECO:0000256" key="1">
    <source>
        <dbReference type="ARBA" id="ARBA00009275"/>
    </source>
</evidence>
<organism evidence="5 6">
    <name type="scientific">Variovorax boronicumulans</name>
    <dbReference type="NCBI Taxonomy" id="436515"/>
    <lineage>
        <taxon>Bacteria</taxon>
        <taxon>Pseudomonadati</taxon>
        <taxon>Pseudomonadota</taxon>
        <taxon>Betaproteobacteria</taxon>
        <taxon>Burkholderiales</taxon>
        <taxon>Comamonadaceae</taxon>
        <taxon>Variovorax</taxon>
    </lineage>
</organism>
<comment type="similarity">
    <text evidence="1">Belongs to the metallo-dependent hydrolases superfamily. TatD-type hydrolase family.</text>
</comment>
<sequence length="272" mass="28996">MNIAIGADRPHLVDIGVNFHSGQLTAMTAAVLARAKAAGVVQILATGTSLASSLRALELAKANPGVVFATAGVHPHDAKSFDLPTARRLIDLWNCPEVVAVGECGLDYNRNFSTPAAQRSAFEQQLAMAVETGKPLFLHCRDAFVDFHDMLAPVMAQGARGVVHCFTGDRAEAESFLAMGLDIGITGWVTDRQRGQALRDAVAAIPLNRLHLETDAPYLMPKNAGLRGKPNEPANLPWVAAGLAELLQRDVAQIVQACSENSRRMFGLPGSV</sequence>
<dbReference type="AlphaFoldDB" id="A0AAW8DTM8"/>
<dbReference type="SUPFAM" id="SSF51556">
    <property type="entry name" value="Metallo-dependent hydrolases"/>
    <property type="match status" value="1"/>
</dbReference>
<dbReference type="Proteomes" id="UP001244295">
    <property type="component" value="Unassembled WGS sequence"/>
</dbReference>
<reference evidence="5" key="1">
    <citation type="submission" date="2023-07" db="EMBL/GenBank/DDBJ databases">
        <title>Sorghum-associated microbial communities from plants grown in Nebraska, USA.</title>
        <authorList>
            <person name="Schachtman D."/>
        </authorList>
    </citation>
    <scope>NUCLEOTIDE SEQUENCE</scope>
    <source>
        <strain evidence="5">DS2795</strain>
    </source>
</reference>
<evidence type="ECO:0000313" key="6">
    <source>
        <dbReference type="Proteomes" id="UP001244295"/>
    </source>
</evidence>
<dbReference type="InterPro" id="IPR001130">
    <property type="entry name" value="TatD-like"/>
</dbReference>
<evidence type="ECO:0000256" key="2">
    <source>
        <dbReference type="ARBA" id="ARBA00022723"/>
    </source>
</evidence>
<feature type="binding site" evidence="4">
    <location>
        <position position="103"/>
    </location>
    <ligand>
        <name>a divalent metal cation</name>
        <dbReference type="ChEBI" id="CHEBI:60240"/>
        <label>1</label>
    </ligand>
</feature>
<name>A0AAW8DTM8_9BURK</name>
<dbReference type="GO" id="GO:0016788">
    <property type="term" value="F:hydrolase activity, acting on ester bonds"/>
    <property type="evidence" value="ECO:0007669"/>
    <property type="project" value="InterPro"/>
</dbReference>
<dbReference type="PANTHER" id="PTHR46124:SF2">
    <property type="entry name" value="D-AMINOACYL-TRNA DEACYLASE"/>
    <property type="match status" value="1"/>
</dbReference>
<feature type="binding site" evidence="4">
    <location>
        <position position="215"/>
    </location>
    <ligand>
        <name>a divalent metal cation</name>
        <dbReference type="ChEBI" id="CHEBI:60240"/>
        <label>1</label>
    </ligand>
</feature>
<comment type="caution">
    <text evidence="5">The sequence shown here is derived from an EMBL/GenBank/DDBJ whole genome shotgun (WGS) entry which is preliminary data.</text>
</comment>
<dbReference type="Gene3D" id="3.20.20.140">
    <property type="entry name" value="Metal-dependent hydrolases"/>
    <property type="match status" value="1"/>
</dbReference>
<dbReference type="EMBL" id="JAUSRR010000003">
    <property type="protein sequence ID" value="MDP9922918.1"/>
    <property type="molecule type" value="Genomic_DNA"/>
</dbReference>
<dbReference type="CDD" id="cd01310">
    <property type="entry name" value="TatD_DNAse"/>
    <property type="match status" value="1"/>
</dbReference>
<proteinExistence type="inferred from homology"/>
<gene>
    <name evidence="5" type="ORF">J2W25_001939</name>
</gene>
<dbReference type="InterPro" id="IPR032466">
    <property type="entry name" value="Metal_Hydrolase"/>
</dbReference>
<dbReference type="EC" id="3.1.21.-" evidence="5"/>
<evidence type="ECO:0000313" key="5">
    <source>
        <dbReference type="EMBL" id="MDP9922918.1"/>
    </source>
</evidence>
<dbReference type="PIRSF" id="PIRSF005902">
    <property type="entry name" value="DNase_TatD"/>
    <property type="match status" value="1"/>
</dbReference>